<evidence type="ECO:0000256" key="2">
    <source>
        <dbReference type="ARBA" id="ARBA00022475"/>
    </source>
</evidence>
<evidence type="ECO:0000313" key="13">
    <source>
        <dbReference type="Ensembl" id="ENSCMMP00000028139.1"/>
    </source>
</evidence>
<evidence type="ECO:0000256" key="6">
    <source>
        <dbReference type="ARBA" id="ARBA00023136"/>
    </source>
</evidence>
<dbReference type="InterPro" id="IPR000742">
    <property type="entry name" value="EGF"/>
</dbReference>
<comment type="caution">
    <text evidence="9">Lacks conserved residue(s) required for the propagation of feature annotation.</text>
</comment>
<evidence type="ECO:0000256" key="9">
    <source>
        <dbReference type="PROSITE-ProRule" id="PRU00076"/>
    </source>
</evidence>
<feature type="region of interest" description="Disordered" evidence="10">
    <location>
        <begin position="368"/>
        <end position="437"/>
    </location>
</feature>
<keyword evidence="5" id="KW-0677">Repeat</keyword>
<evidence type="ECO:0000256" key="10">
    <source>
        <dbReference type="SAM" id="MobiDB-lite"/>
    </source>
</evidence>
<keyword evidence="6 11" id="KW-0472">Membrane</keyword>
<sequence length="437" mass="47833">MSFVFPSSGTSGATVTVTPTASYTTNATEGTTNTTTVSSPATTATTPTTGVTGTTSVTPTAYPTTNATEGTTDTTTVSSPATTATTPTEVDPCNPNPCGKNSAKCIPMYFTYVCQCPYGFYYNSSTCYPGKIFPGTIILAENYPKDIETVNSSLYLQMFQNLTTFFKAAFSSTDYKQTVIVEVHVTTGNTRSENFGVNITVMNIFEENTKETTETVIEQIQAEANRSNYMYLYNSTTHCAVFNCDNATTECQESEYPECTCKSGFSKTAWDDFSCSDCSSDCSADDNKYCAREDGVPKCYCMTNFKKEGEKCVSCPVGYSGQNCENNFELILIIVGTVFGAIILCLVVAVSIVSVRAKCSQDPEKKSLIKPKYSNPDTSSESRIFPRVQTTSGHPNPGYQPNPYEARSSNRNRFLDGDYDDVYDISREPEGFRMQRR</sequence>
<dbReference type="SMART" id="SM00181">
    <property type="entry name" value="EGF"/>
    <property type="match status" value="3"/>
</dbReference>
<reference evidence="13" key="3">
    <citation type="submission" date="2025-09" db="UniProtKB">
        <authorList>
            <consortium name="Ensembl"/>
        </authorList>
    </citation>
    <scope>IDENTIFICATION</scope>
</reference>
<keyword evidence="4" id="KW-0732">Signal</keyword>
<dbReference type="Proteomes" id="UP000694556">
    <property type="component" value="Chromosome 7"/>
</dbReference>
<evidence type="ECO:0000256" key="8">
    <source>
        <dbReference type="ARBA" id="ARBA00023180"/>
    </source>
</evidence>
<keyword evidence="3 9" id="KW-0245">EGF-like domain</keyword>
<evidence type="ECO:0000256" key="5">
    <source>
        <dbReference type="ARBA" id="ARBA00022737"/>
    </source>
</evidence>
<keyword evidence="2" id="KW-1003">Cell membrane</keyword>
<feature type="compositionally biased region" description="Low complexity" evidence="10">
    <location>
        <begin position="24"/>
        <end position="92"/>
    </location>
</feature>
<reference evidence="13" key="2">
    <citation type="submission" date="2025-08" db="UniProtKB">
        <authorList>
            <consortium name="Ensembl"/>
        </authorList>
    </citation>
    <scope>IDENTIFICATION</scope>
</reference>
<evidence type="ECO:0000256" key="3">
    <source>
        <dbReference type="ARBA" id="ARBA00022536"/>
    </source>
</evidence>
<feature type="domain" description="EGF-like" evidence="12">
    <location>
        <begin position="89"/>
        <end position="128"/>
    </location>
</feature>
<dbReference type="PROSITE" id="PS50026">
    <property type="entry name" value="EGF_3"/>
    <property type="match status" value="1"/>
</dbReference>
<dbReference type="Ensembl" id="ENSCMMT00000030691.1">
    <property type="protein sequence ID" value="ENSCMMP00000028139.1"/>
    <property type="gene ID" value="ENSCMMG00000017166.1"/>
</dbReference>
<dbReference type="PROSITE" id="PS01186">
    <property type="entry name" value="EGF_2"/>
    <property type="match status" value="1"/>
</dbReference>
<feature type="region of interest" description="Disordered" evidence="10">
    <location>
        <begin position="24"/>
        <end position="93"/>
    </location>
</feature>
<dbReference type="AlphaFoldDB" id="A0A8C3CYK0"/>
<evidence type="ECO:0000256" key="1">
    <source>
        <dbReference type="ARBA" id="ARBA00004236"/>
    </source>
</evidence>
<evidence type="ECO:0000256" key="7">
    <source>
        <dbReference type="ARBA" id="ARBA00023157"/>
    </source>
</evidence>
<keyword evidence="14" id="KW-1185">Reference proteome</keyword>
<dbReference type="SUPFAM" id="SSF57196">
    <property type="entry name" value="EGF/Laminin"/>
    <property type="match status" value="1"/>
</dbReference>
<dbReference type="PANTHER" id="PTHR24037">
    <property type="entry name" value="HEART DEVELOPMENT PROTEIN WITH EGF-LIKE DOMAINS 1"/>
    <property type="match status" value="1"/>
</dbReference>
<proteinExistence type="predicted"/>
<evidence type="ECO:0000256" key="4">
    <source>
        <dbReference type="ARBA" id="ARBA00022729"/>
    </source>
</evidence>
<organism evidence="13 14">
    <name type="scientific">Cairina moschata</name>
    <name type="common">Muscovy duck</name>
    <dbReference type="NCBI Taxonomy" id="8855"/>
    <lineage>
        <taxon>Eukaryota</taxon>
        <taxon>Metazoa</taxon>
        <taxon>Chordata</taxon>
        <taxon>Craniata</taxon>
        <taxon>Vertebrata</taxon>
        <taxon>Euteleostomi</taxon>
        <taxon>Archelosauria</taxon>
        <taxon>Archosauria</taxon>
        <taxon>Dinosauria</taxon>
        <taxon>Saurischia</taxon>
        <taxon>Theropoda</taxon>
        <taxon>Coelurosauria</taxon>
        <taxon>Aves</taxon>
        <taxon>Neognathae</taxon>
        <taxon>Galloanserae</taxon>
        <taxon>Anseriformes</taxon>
        <taxon>Anatidae</taxon>
        <taxon>Anatinae</taxon>
        <taxon>Cairina</taxon>
    </lineage>
</organism>
<accession>A0A8C3CYK0</accession>
<dbReference type="GO" id="GO:0005886">
    <property type="term" value="C:plasma membrane"/>
    <property type="evidence" value="ECO:0007669"/>
    <property type="project" value="UniProtKB-SubCell"/>
</dbReference>
<dbReference type="Gene3D" id="2.10.25.10">
    <property type="entry name" value="Laminin"/>
    <property type="match status" value="1"/>
</dbReference>
<feature type="transmembrane region" description="Helical" evidence="11">
    <location>
        <begin position="330"/>
        <end position="355"/>
    </location>
</feature>
<evidence type="ECO:0000313" key="14">
    <source>
        <dbReference type="Proteomes" id="UP000694556"/>
    </source>
</evidence>
<evidence type="ECO:0000259" key="12">
    <source>
        <dbReference type="PROSITE" id="PS50026"/>
    </source>
</evidence>
<keyword evidence="8" id="KW-0325">Glycoprotein</keyword>
<evidence type="ECO:0000256" key="11">
    <source>
        <dbReference type="SAM" id="Phobius"/>
    </source>
</evidence>
<keyword evidence="11" id="KW-1133">Transmembrane helix</keyword>
<name>A0A8C3CYK0_CAIMO</name>
<feature type="compositionally biased region" description="Polar residues" evidence="10">
    <location>
        <begin position="375"/>
        <end position="394"/>
    </location>
</feature>
<protein>
    <recommendedName>
        <fullName evidence="12">EGF-like domain-containing protein</fullName>
    </recommendedName>
</protein>
<keyword evidence="7" id="KW-1015">Disulfide bond</keyword>
<reference evidence="13" key="1">
    <citation type="submission" date="2018-09" db="EMBL/GenBank/DDBJ databases">
        <title>Common duck and Muscovy duck high density SNP chip.</title>
        <authorList>
            <person name="Vignal A."/>
            <person name="Thebault N."/>
            <person name="Warren W.C."/>
        </authorList>
    </citation>
    <scope>NUCLEOTIDE SEQUENCE [LARGE SCALE GENOMIC DNA]</scope>
</reference>
<feature type="compositionally biased region" description="Basic and acidic residues" evidence="10">
    <location>
        <begin position="424"/>
        <end position="437"/>
    </location>
</feature>
<dbReference type="PANTHER" id="PTHR24037:SF10">
    <property type="entry name" value="MUCIN-13"/>
    <property type="match status" value="1"/>
</dbReference>
<keyword evidence="11" id="KW-0812">Transmembrane</keyword>
<comment type="subcellular location">
    <subcellularLocation>
        <location evidence="1">Cell membrane</location>
    </subcellularLocation>
</comment>